<evidence type="ECO:0000259" key="4">
    <source>
        <dbReference type="Pfam" id="PF18912"/>
    </source>
</evidence>
<dbReference type="RefSeq" id="WP_097372426.1">
    <property type="nucleotide sequence ID" value="NZ_CP021404.1"/>
</dbReference>
<reference evidence="5 6" key="1">
    <citation type="submission" date="2017-05" db="EMBL/GenBank/DDBJ databases">
        <title>Comparative genomic and metabolic analysis of manganese-oxidizing mechanisms in Celeribater manganoxidans DY25T: its adaption to the environment of polymetallic nodule.</title>
        <authorList>
            <person name="Wang X."/>
        </authorList>
    </citation>
    <scope>NUCLEOTIDE SEQUENCE [LARGE SCALE GENOMIC DNA]</scope>
    <source>
        <strain evidence="5 6">DY25</strain>
    </source>
</reference>
<dbReference type="InterPro" id="IPR029057">
    <property type="entry name" value="PRTase-like"/>
</dbReference>
<dbReference type="AlphaFoldDB" id="A0A291LVP5"/>
<evidence type="ECO:0000259" key="3">
    <source>
        <dbReference type="Pfam" id="PF00156"/>
    </source>
</evidence>
<dbReference type="KEGG" id="cmag:CBW24_01315"/>
<dbReference type="EMBL" id="CP021404">
    <property type="protein sequence ID" value="ATI40779.1"/>
    <property type="molecule type" value="Genomic_DNA"/>
</dbReference>
<sequence>MGLHAILQVVFPHRCVGCGHTVAEPSGFCGPCWREAEFITGAACTGCGAPLPGEETDPAALRCDDCLTRPRPWHAGVAALVYAGTGRRFVLGLKHGDRIDLAPVAGRWLARVAGPLIRPDTVIAPVPLHRLRLLRRRYNQSALLARALAVQTGATLCPDLLERPRATPALEGADRDTRFARLDGAIRVTPRHAKHIAGRRVLIVDDVMTSGATLEAAALACHAAGSGEVSIAVLARALPGSGTGRAKATGKQPPIAHRTSGPPADARRGLAPVVPAP</sequence>
<comment type="similarity">
    <text evidence="1">Belongs to the ComF/GntX family.</text>
</comment>
<evidence type="ECO:0000256" key="1">
    <source>
        <dbReference type="ARBA" id="ARBA00008007"/>
    </source>
</evidence>
<keyword evidence="6" id="KW-1185">Reference proteome</keyword>
<evidence type="ECO:0008006" key="7">
    <source>
        <dbReference type="Google" id="ProtNLM"/>
    </source>
</evidence>
<feature type="domain" description="Phosphoribosyltransferase" evidence="3">
    <location>
        <begin position="191"/>
        <end position="237"/>
    </location>
</feature>
<evidence type="ECO:0000313" key="5">
    <source>
        <dbReference type="EMBL" id="ATI40779.1"/>
    </source>
</evidence>
<dbReference type="CDD" id="cd06223">
    <property type="entry name" value="PRTases_typeI"/>
    <property type="match status" value="1"/>
</dbReference>
<gene>
    <name evidence="5" type="ORF">CBW24_01315</name>
</gene>
<proteinExistence type="inferred from homology"/>
<dbReference type="InterPro" id="IPR000836">
    <property type="entry name" value="PRTase_dom"/>
</dbReference>
<feature type="domain" description="Double zinc ribbon" evidence="4">
    <location>
        <begin position="6"/>
        <end position="67"/>
    </location>
</feature>
<evidence type="ECO:0000256" key="2">
    <source>
        <dbReference type="SAM" id="MobiDB-lite"/>
    </source>
</evidence>
<dbReference type="Pfam" id="PF18912">
    <property type="entry name" value="DZR_2"/>
    <property type="match status" value="1"/>
</dbReference>
<dbReference type="PANTHER" id="PTHR47505">
    <property type="entry name" value="DNA UTILIZATION PROTEIN YHGH"/>
    <property type="match status" value="1"/>
</dbReference>
<dbReference type="InterPro" id="IPR044005">
    <property type="entry name" value="DZR_2"/>
</dbReference>
<dbReference type="Proteomes" id="UP000219050">
    <property type="component" value="Chromosome"/>
</dbReference>
<organism evidence="5 6">
    <name type="scientific">Pacificitalea manganoxidans</name>
    <dbReference type="NCBI Taxonomy" id="1411902"/>
    <lineage>
        <taxon>Bacteria</taxon>
        <taxon>Pseudomonadati</taxon>
        <taxon>Pseudomonadota</taxon>
        <taxon>Alphaproteobacteria</taxon>
        <taxon>Rhodobacterales</taxon>
        <taxon>Paracoccaceae</taxon>
        <taxon>Pacificitalea</taxon>
    </lineage>
</organism>
<evidence type="ECO:0000313" key="6">
    <source>
        <dbReference type="Proteomes" id="UP000219050"/>
    </source>
</evidence>
<dbReference type="Pfam" id="PF00156">
    <property type="entry name" value="Pribosyltran"/>
    <property type="match status" value="1"/>
</dbReference>
<dbReference type="InterPro" id="IPR051910">
    <property type="entry name" value="ComF/GntX_DNA_util-trans"/>
</dbReference>
<dbReference type="OrthoDB" id="9779910at2"/>
<dbReference type="SUPFAM" id="SSF53271">
    <property type="entry name" value="PRTase-like"/>
    <property type="match status" value="1"/>
</dbReference>
<name>A0A291LVP5_9RHOB</name>
<dbReference type="Gene3D" id="3.40.50.2020">
    <property type="match status" value="1"/>
</dbReference>
<dbReference type="PANTHER" id="PTHR47505:SF1">
    <property type="entry name" value="DNA UTILIZATION PROTEIN YHGH"/>
    <property type="match status" value="1"/>
</dbReference>
<feature type="region of interest" description="Disordered" evidence="2">
    <location>
        <begin position="242"/>
        <end position="277"/>
    </location>
</feature>
<accession>A0A291LVP5</accession>
<protein>
    <recommendedName>
        <fullName evidence="7">ComF family protein</fullName>
    </recommendedName>
</protein>